<evidence type="ECO:0000313" key="3">
    <source>
        <dbReference type="Proteomes" id="UP000245444"/>
    </source>
</evidence>
<name>A0A2U8WSE4_9HYPH</name>
<dbReference type="KEGG" id="mtea:DK419_23965"/>
<keyword evidence="3" id="KW-1185">Reference proteome</keyword>
<dbReference type="EMBL" id="CP029553">
    <property type="protein sequence ID" value="AWN49037.1"/>
    <property type="molecule type" value="Genomic_DNA"/>
</dbReference>
<dbReference type="Proteomes" id="UP000245444">
    <property type="component" value="Chromosome"/>
</dbReference>
<accession>A0A2U8WSE4</accession>
<dbReference type="AlphaFoldDB" id="A0A2U8WSE4"/>
<protein>
    <recommendedName>
        <fullName evidence="4">DUF3617 domain-containing protein</fullName>
    </recommendedName>
</protein>
<sequence>MEFLMRVLVLVLVLAAGLIPSAALAKMPTGTPGEAPFYVGIWSPSAKSCKANPLEVEGALVRIEQSRIIWNETTCTFRLSASRSTGTGTTIPATCESEGRTSRETYKFDAVGGRMRMNGHVMARCKDSDWRTGYE</sequence>
<feature type="signal peptide" evidence="1">
    <location>
        <begin position="1"/>
        <end position="25"/>
    </location>
</feature>
<gene>
    <name evidence="2" type="ORF">DK419_23965</name>
</gene>
<evidence type="ECO:0000256" key="1">
    <source>
        <dbReference type="SAM" id="SignalP"/>
    </source>
</evidence>
<evidence type="ECO:0008006" key="4">
    <source>
        <dbReference type="Google" id="ProtNLM"/>
    </source>
</evidence>
<feature type="chain" id="PRO_5015971505" description="DUF3617 domain-containing protein" evidence="1">
    <location>
        <begin position="26"/>
        <end position="135"/>
    </location>
</feature>
<organism evidence="2 3">
    <name type="scientific">Methylobacterium terrae</name>
    <dbReference type="NCBI Taxonomy" id="2202827"/>
    <lineage>
        <taxon>Bacteria</taxon>
        <taxon>Pseudomonadati</taxon>
        <taxon>Pseudomonadota</taxon>
        <taxon>Alphaproteobacteria</taxon>
        <taxon>Hyphomicrobiales</taxon>
        <taxon>Methylobacteriaceae</taxon>
        <taxon>Methylobacterium</taxon>
    </lineage>
</organism>
<evidence type="ECO:0000313" key="2">
    <source>
        <dbReference type="EMBL" id="AWN49037.1"/>
    </source>
</evidence>
<keyword evidence="1" id="KW-0732">Signal</keyword>
<reference evidence="2 3" key="1">
    <citation type="submission" date="2018-05" db="EMBL/GenBank/DDBJ databases">
        <title>Complete Genome Sequence of Methylobacterium sp. 17Sr1-28.</title>
        <authorList>
            <person name="Srinivasan S."/>
        </authorList>
    </citation>
    <scope>NUCLEOTIDE SEQUENCE [LARGE SCALE GENOMIC DNA]</scope>
    <source>
        <strain evidence="2 3">17Sr1-28</strain>
    </source>
</reference>
<proteinExistence type="predicted"/>
<dbReference type="OrthoDB" id="7995508at2"/>